<dbReference type="InterPro" id="IPR011992">
    <property type="entry name" value="EF-hand-dom_pair"/>
</dbReference>
<protein>
    <recommendedName>
        <fullName evidence="3">EF-hand domain-containing protein</fullName>
    </recommendedName>
</protein>
<dbReference type="PROSITE" id="PS00018">
    <property type="entry name" value="EF_HAND_1"/>
    <property type="match status" value="2"/>
</dbReference>
<dbReference type="SUPFAM" id="SSF47473">
    <property type="entry name" value="EF-hand"/>
    <property type="match status" value="1"/>
</dbReference>
<dbReference type="EMBL" id="OX465085">
    <property type="protein sequence ID" value="CAI9302064.1"/>
    <property type="molecule type" value="Genomic_DNA"/>
</dbReference>
<gene>
    <name evidence="4" type="ORF">LSALG_LOCUS40573</name>
</gene>
<dbReference type="PROSITE" id="PS50222">
    <property type="entry name" value="EF_HAND_2"/>
    <property type="match status" value="1"/>
</dbReference>
<evidence type="ECO:0000259" key="3">
    <source>
        <dbReference type="PROSITE" id="PS50222"/>
    </source>
</evidence>
<sequence length="103" mass="12059">MVHRPLRHNNLHYKPGPEDGKTEMTIEEFTKFLFTFDANNDGAISREELREALKNSGNWFAKWKANRRMKYADTNGDGVIDKDEIPKLAEFAERELNIRIVSY</sequence>
<accession>A0AA36EN48</accession>
<evidence type="ECO:0000256" key="1">
    <source>
        <dbReference type="ARBA" id="ARBA00022737"/>
    </source>
</evidence>
<dbReference type="Proteomes" id="UP001177003">
    <property type="component" value="Chromosome 9"/>
</dbReference>
<dbReference type="GO" id="GO:0005509">
    <property type="term" value="F:calcium ion binding"/>
    <property type="evidence" value="ECO:0007669"/>
    <property type="project" value="InterPro"/>
</dbReference>
<proteinExistence type="predicted"/>
<organism evidence="4 5">
    <name type="scientific">Lactuca saligna</name>
    <name type="common">Willowleaf lettuce</name>
    <dbReference type="NCBI Taxonomy" id="75948"/>
    <lineage>
        <taxon>Eukaryota</taxon>
        <taxon>Viridiplantae</taxon>
        <taxon>Streptophyta</taxon>
        <taxon>Embryophyta</taxon>
        <taxon>Tracheophyta</taxon>
        <taxon>Spermatophyta</taxon>
        <taxon>Magnoliopsida</taxon>
        <taxon>eudicotyledons</taxon>
        <taxon>Gunneridae</taxon>
        <taxon>Pentapetalae</taxon>
        <taxon>asterids</taxon>
        <taxon>campanulids</taxon>
        <taxon>Asterales</taxon>
        <taxon>Asteraceae</taxon>
        <taxon>Cichorioideae</taxon>
        <taxon>Cichorieae</taxon>
        <taxon>Lactucinae</taxon>
        <taxon>Lactuca</taxon>
    </lineage>
</organism>
<reference evidence="4" key="1">
    <citation type="submission" date="2023-04" db="EMBL/GenBank/DDBJ databases">
        <authorList>
            <person name="Vijverberg K."/>
            <person name="Xiong W."/>
            <person name="Schranz E."/>
        </authorList>
    </citation>
    <scope>NUCLEOTIDE SEQUENCE</scope>
</reference>
<dbReference type="InterPro" id="IPR018247">
    <property type="entry name" value="EF_Hand_1_Ca_BS"/>
</dbReference>
<keyword evidence="5" id="KW-1185">Reference proteome</keyword>
<dbReference type="AlphaFoldDB" id="A0AA36EN48"/>
<keyword evidence="2" id="KW-0106">Calcium</keyword>
<dbReference type="InterPro" id="IPR002048">
    <property type="entry name" value="EF_hand_dom"/>
</dbReference>
<dbReference type="PANTHER" id="PTHR23050">
    <property type="entry name" value="CALCIUM BINDING PROTEIN"/>
    <property type="match status" value="1"/>
</dbReference>
<keyword evidence="1" id="KW-0677">Repeat</keyword>
<name>A0AA36EN48_LACSI</name>
<dbReference type="SMART" id="SM00054">
    <property type="entry name" value="EFh"/>
    <property type="match status" value="2"/>
</dbReference>
<dbReference type="InterPro" id="IPR050145">
    <property type="entry name" value="Centrin_CML-like"/>
</dbReference>
<dbReference type="Pfam" id="PF13499">
    <property type="entry name" value="EF-hand_7"/>
    <property type="match status" value="1"/>
</dbReference>
<feature type="domain" description="EF-hand" evidence="3">
    <location>
        <begin position="24"/>
        <end position="59"/>
    </location>
</feature>
<evidence type="ECO:0000313" key="4">
    <source>
        <dbReference type="EMBL" id="CAI9302064.1"/>
    </source>
</evidence>
<dbReference type="Gene3D" id="1.10.238.10">
    <property type="entry name" value="EF-hand"/>
    <property type="match status" value="1"/>
</dbReference>
<dbReference type="CDD" id="cd00051">
    <property type="entry name" value="EFh"/>
    <property type="match status" value="1"/>
</dbReference>
<evidence type="ECO:0000313" key="5">
    <source>
        <dbReference type="Proteomes" id="UP001177003"/>
    </source>
</evidence>
<evidence type="ECO:0000256" key="2">
    <source>
        <dbReference type="ARBA" id="ARBA00022837"/>
    </source>
</evidence>